<evidence type="ECO:0000256" key="1">
    <source>
        <dbReference type="ARBA" id="ARBA00022448"/>
    </source>
</evidence>
<gene>
    <name evidence="4" type="ORF">THRCLA_23437</name>
</gene>
<evidence type="ECO:0000256" key="3">
    <source>
        <dbReference type="SAM" id="Phobius"/>
    </source>
</evidence>
<feature type="transmembrane region" description="Helical" evidence="3">
    <location>
        <begin position="577"/>
        <end position="600"/>
    </location>
</feature>
<keyword evidence="3" id="KW-1133">Transmembrane helix</keyword>
<feature type="compositionally biased region" description="Basic residues" evidence="2">
    <location>
        <begin position="1495"/>
        <end position="1505"/>
    </location>
</feature>
<feature type="compositionally biased region" description="Polar residues" evidence="2">
    <location>
        <begin position="1537"/>
        <end position="1546"/>
    </location>
</feature>
<feature type="non-terminal residue" evidence="4">
    <location>
        <position position="1628"/>
    </location>
</feature>
<feature type="compositionally biased region" description="Polar residues" evidence="2">
    <location>
        <begin position="891"/>
        <end position="905"/>
    </location>
</feature>
<evidence type="ECO:0000313" key="4">
    <source>
        <dbReference type="EMBL" id="OQR80839.1"/>
    </source>
</evidence>
<feature type="region of interest" description="Disordered" evidence="2">
    <location>
        <begin position="881"/>
        <end position="905"/>
    </location>
</feature>
<feature type="compositionally biased region" description="Low complexity" evidence="2">
    <location>
        <begin position="170"/>
        <end position="184"/>
    </location>
</feature>
<organism evidence="4 5">
    <name type="scientific">Thraustotheca clavata</name>
    <dbReference type="NCBI Taxonomy" id="74557"/>
    <lineage>
        <taxon>Eukaryota</taxon>
        <taxon>Sar</taxon>
        <taxon>Stramenopiles</taxon>
        <taxon>Oomycota</taxon>
        <taxon>Saprolegniomycetes</taxon>
        <taxon>Saprolegniales</taxon>
        <taxon>Achlyaceae</taxon>
        <taxon>Thraustotheca</taxon>
    </lineage>
</organism>
<feature type="region of interest" description="Disordered" evidence="2">
    <location>
        <begin position="1248"/>
        <end position="1271"/>
    </location>
</feature>
<dbReference type="PANTHER" id="PTHR43298:SF2">
    <property type="entry name" value="FMN_FAD EXPORTER YEEO-RELATED"/>
    <property type="match status" value="1"/>
</dbReference>
<feature type="compositionally biased region" description="Polar residues" evidence="2">
    <location>
        <begin position="819"/>
        <end position="830"/>
    </location>
</feature>
<keyword evidence="3" id="KW-0812">Transmembrane</keyword>
<feature type="transmembrane region" description="Helical" evidence="3">
    <location>
        <begin position="442"/>
        <end position="462"/>
    </location>
</feature>
<feature type="compositionally biased region" description="Basic and acidic residues" evidence="2">
    <location>
        <begin position="837"/>
        <end position="848"/>
    </location>
</feature>
<accession>A0A1V9Y552</accession>
<dbReference type="STRING" id="74557.A0A1V9Y552"/>
<dbReference type="GO" id="GO:0005886">
    <property type="term" value="C:plasma membrane"/>
    <property type="evidence" value="ECO:0007669"/>
    <property type="project" value="TreeGrafter"/>
</dbReference>
<feature type="transmembrane region" description="Helical" evidence="3">
    <location>
        <begin position="334"/>
        <end position="357"/>
    </location>
</feature>
<dbReference type="InterPro" id="IPR050222">
    <property type="entry name" value="MATE_MdtK"/>
</dbReference>
<evidence type="ECO:0000313" key="5">
    <source>
        <dbReference type="Proteomes" id="UP000243217"/>
    </source>
</evidence>
<feature type="compositionally biased region" description="Basic and acidic residues" evidence="2">
    <location>
        <begin position="808"/>
        <end position="818"/>
    </location>
</feature>
<keyword evidence="5" id="KW-1185">Reference proteome</keyword>
<feature type="transmembrane region" description="Helical" evidence="3">
    <location>
        <begin position="407"/>
        <end position="430"/>
    </location>
</feature>
<feature type="transmembrane region" description="Helical" evidence="3">
    <location>
        <begin position="656"/>
        <end position="677"/>
    </location>
</feature>
<dbReference type="Proteomes" id="UP000243217">
    <property type="component" value="Unassembled WGS sequence"/>
</dbReference>
<protein>
    <submittedName>
        <fullName evidence="4">Uncharacterized protein</fullName>
    </submittedName>
</protein>
<reference evidence="4 5" key="1">
    <citation type="journal article" date="2014" name="Genome Biol. Evol.">
        <title>The secreted proteins of Achlya hypogyna and Thraustotheca clavata identify the ancestral oomycete secretome and reveal gene acquisitions by horizontal gene transfer.</title>
        <authorList>
            <person name="Misner I."/>
            <person name="Blouin N."/>
            <person name="Leonard G."/>
            <person name="Richards T.A."/>
            <person name="Lane C.E."/>
        </authorList>
    </citation>
    <scope>NUCLEOTIDE SEQUENCE [LARGE SCALE GENOMIC DNA]</scope>
    <source>
        <strain evidence="4 5">ATCC 34112</strain>
    </source>
</reference>
<feature type="transmembrane region" description="Helical" evidence="3">
    <location>
        <begin position="483"/>
        <end position="514"/>
    </location>
</feature>
<feature type="region of interest" description="Disordered" evidence="2">
    <location>
        <begin position="807"/>
        <end position="864"/>
    </location>
</feature>
<feature type="transmembrane region" description="Helical" evidence="3">
    <location>
        <begin position="301"/>
        <end position="322"/>
    </location>
</feature>
<keyword evidence="3" id="KW-0472">Membrane</keyword>
<feature type="transmembrane region" description="Helical" evidence="3">
    <location>
        <begin position="620"/>
        <end position="644"/>
    </location>
</feature>
<comment type="caution">
    <text evidence="4">The sequence shown here is derived from an EMBL/GenBank/DDBJ whole genome shotgun (WGS) entry which is preliminary data.</text>
</comment>
<feature type="transmembrane region" description="Helical" evidence="3">
    <location>
        <begin position="377"/>
        <end position="400"/>
    </location>
</feature>
<dbReference type="EMBL" id="JNBS01005114">
    <property type="protein sequence ID" value="OQR80839.1"/>
    <property type="molecule type" value="Genomic_DNA"/>
</dbReference>
<sequence>MLLSTQTSRLAPPTLLTNFVISNRAVSRVYTPMHLEENSFYQYSSSADATSTSEAFTKRLVNALDTVQMTQTLENSASWSSTSSINRSFIDESSHTNVNRAFSRQSLFESKASNESIGYGAISTRLYSNTLTDSQPQFTTEKSNRYIRSLSSLEIHNSPRESASTPLLGRSSSKSQSNRLQSTSRSSRLDTSGTTIELPKLKKSSSILSRGLSSLGLIQPAVKPAPVAVGEDDHGPITTSIINEVSVKIDPLYPTDESVLLKREWCAFFCGMLCFSLRFFAVQLTMDVELIFFGHLGTRQLAGAGLARLWIFVLLSFFQFTITAMQPLFRRHGTWLQTALVLCVPATPFLTFYYFHIDNVIQQTMYNPITARFAREYATLVTPGILPLLIFCVLAEFLLAHRIIYPVVAFATIACITTISLHFLLVFGYHNWPGFGFAGSPYATIITICVQLFLLYVYAFLIKGYHREKWVSWTRECYRWGRLVTVWTIAAPSGISALLMNLVFAIIGSAACYAPPKKDGRRLDDEVDMGSEQAAAWVVSLCFFFLIVSFLRGAAATTSERMEYHLAHKNQMMAKKVLFIGAAYGGFSGLLFAALVYYFAAPIFCIWSSDLVLLQMCFSAIRWIAACIAIISVRLVFAAGLTTLGQPHALSVALHIDSWLVQVPLSLILVILLQWGLEGLWISRLCGELVHTCFLMYALVVELGDKEVDSEEALPLLPPEPENLELPEPISILSPEATPTRDLPSNSISELIVTEEKEEINESEGTILVKLPSGSPSAQENLHWMRKQSSDGSVKWVATDEGILSPITEEKSAARDLSSKPSSIASTPTASKALASPKHEQFSSDESRSLNFAPSESETPKWVRQENADGSVQWIAVEPSSDNHSEDLSMDFSTSNSVKSSFDLTSEPYSSANSSIVLQSTPLADINLDFLSIDPSNNDTCDQPPHSLPSESSLALRDEENSMVDIVTTVDESINLGESSTLAPTQMSPLHVESNLNEPTLNGDIAFVELTSTDVLTNTDSDNCQQEKLSTPIEELSTNEELTSVDVPTNTDSDNCQQVNLSTPIGELSTYIEQKNEDALNSTQLQCDTTSLTADKPSDSNAPDQIPLETLVMESVQSQIDNHDDQISEQENSTEMPPLNDKTSTPQENNTEILLPILQFVQDCSSGLDQAEATELVELIDESQSLAPDNVALHEVLVPEKVLAVIDCNLMNAIDSAISDNTSSRKSSVESLKSLIKLDDEALLDCESTTEQATTTQNSRNESAFDTNSLDNKSQGAVDAVLGRVSSSEFMKSVESAKSIIAEAAKDKEVPPDYPEMASSVEKIASSRKSSVELMPLIFDTSDENNQQIADDIEPRELLPLETLEPLEIIVDSMNDKEPNAVEDVPIVPQKNLPLMDSTEVVEIIIDSGGEQHSSTVDDSLIMYRSATGMELTDIEVNEDHGAIADHQKSNETSTNELTEIVVVSDSSANNTSTISAIGLSDTSARNTVDMAISSKKKKRHRSKKKVSEPEPIFNTPAAFADDNNVSNSRDDEQLENPVSNSPFTPVQASISYTSHQPSRDYEFLDEHARQQSTYTEIMGKTQTDTKVSKKRDTAIDPMHQHAQVIQASKSILIIPQVNTQTLNPSAK</sequence>
<feature type="transmembrane region" description="Helical" evidence="3">
    <location>
        <begin position="534"/>
        <end position="556"/>
    </location>
</feature>
<dbReference type="PANTHER" id="PTHR43298">
    <property type="entry name" value="MULTIDRUG RESISTANCE PROTEIN NORM-RELATED"/>
    <property type="match status" value="1"/>
</dbReference>
<feature type="region of interest" description="Disordered" evidence="2">
    <location>
        <begin position="1121"/>
        <end position="1147"/>
    </location>
</feature>
<dbReference type="OrthoDB" id="79902at2759"/>
<feature type="region of interest" description="Disordered" evidence="2">
    <location>
        <begin position="158"/>
        <end position="193"/>
    </location>
</feature>
<evidence type="ECO:0000256" key="2">
    <source>
        <dbReference type="SAM" id="MobiDB-lite"/>
    </source>
</evidence>
<feature type="compositionally biased region" description="Polar residues" evidence="2">
    <location>
        <begin position="1129"/>
        <end position="1147"/>
    </location>
</feature>
<name>A0A1V9Y552_9STRA</name>
<proteinExistence type="predicted"/>
<feature type="region of interest" description="Disordered" evidence="2">
    <location>
        <begin position="1493"/>
        <end position="1546"/>
    </location>
</feature>
<keyword evidence="1" id="KW-0813">Transport</keyword>